<evidence type="ECO:0000256" key="8">
    <source>
        <dbReference type="ARBA" id="ARBA00022917"/>
    </source>
</evidence>
<dbReference type="InterPro" id="IPR020059">
    <property type="entry name" value="Glu/Gln-tRNA-synth_Ib_codon-bd"/>
</dbReference>
<feature type="domain" description="Glutaminyl-tRNA synthetase class Ib non-specific RNA-binding" evidence="18">
    <location>
        <begin position="166"/>
        <end position="249"/>
    </location>
</feature>
<feature type="domain" description="Glutaminyl-tRNA synthetase class Ib non-specific RNA-binding" evidence="19">
    <location>
        <begin position="8"/>
        <end position="163"/>
    </location>
</feature>
<comment type="caution">
    <text evidence="21">The sequence shown here is derived from an EMBL/GenBank/DDBJ whole genome shotgun (WGS) entry which is preliminary data.</text>
</comment>
<evidence type="ECO:0000259" key="20">
    <source>
        <dbReference type="Pfam" id="PF20974"/>
    </source>
</evidence>
<evidence type="ECO:0000313" key="21">
    <source>
        <dbReference type="EMBL" id="KAJ3221563.1"/>
    </source>
</evidence>
<dbReference type="InterPro" id="IPR042558">
    <property type="entry name" value="Gln-tRNA-synth_Ib_RNA-bd_N_1"/>
</dbReference>
<dbReference type="InterPro" id="IPR014729">
    <property type="entry name" value="Rossmann-like_a/b/a_fold"/>
</dbReference>
<evidence type="ECO:0000256" key="12">
    <source>
        <dbReference type="ARBA" id="ARBA00048270"/>
    </source>
</evidence>
<dbReference type="InterPro" id="IPR020058">
    <property type="entry name" value="Glu/Gln-tRNA-synth_Ib_cat-dom"/>
</dbReference>
<dbReference type="PROSITE" id="PS00178">
    <property type="entry name" value="AA_TRNA_LIGASE_I"/>
    <property type="match status" value="1"/>
</dbReference>
<evidence type="ECO:0000256" key="10">
    <source>
        <dbReference type="ARBA" id="ARBA00030466"/>
    </source>
</evidence>
<dbReference type="FunFam" id="2.40.240.10:FF:000007">
    <property type="entry name" value="Glutamine--tRNA ligase"/>
    <property type="match status" value="1"/>
</dbReference>
<feature type="domain" description="Glutamyl/glutaminyl-tRNA synthetase class Ib anti-codon binding" evidence="17">
    <location>
        <begin position="568"/>
        <end position="665"/>
    </location>
</feature>
<dbReference type="EC" id="6.1.1.17" evidence="3"/>
<comment type="subcellular location">
    <subcellularLocation>
        <location evidence="1">Cytoplasm</location>
    </subcellularLocation>
</comment>
<dbReference type="EC" id="6.1.1.18" evidence="4"/>
<evidence type="ECO:0000256" key="14">
    <source>
        <dbReference type="ARBA" id="ARBA00070830"/>
    </source>
</evidence>
<dbReference type="InterPro" id="IPR007638">
    <property type="entry name" value="Gln-tRNA-synth_Ib_RNA-bd_2"/>
</dbReference>
<feature type="domain" description="tRNA synthetases class I (E and Q) anti-codon binding" evidence="20">
    <location>
        <begin position="677"/>
        <end position="757"/>
    </location>
</feature>
<evidence type="ECO:0000256" key="15">
    <source>
        <dbReference type="RuleBase" id="RU363037"/>
    </source>
</evidence>
<dbReference type="InterPro" id="IPR001412">
    <property type="entry name" value="aa-tRNA-synth_I_CS"/>
</dbReference>
<dbReference type="Proteomes" id="UP001211065">
    <property type="component" value="Unassembled WGS sequence"/>
</dbReference>
<dbReference type="Gene3D" id="2.40.240.10">
    <property type="entry name" value="Ribosomal Protein L25, Chain P"/>
    <property type="match status" value="2"/>
</dbReference>
<dbReference type="Gene3D" id="1.10.10.2420">
    <property type="match status" value="1"/>
</dbReference>
<evidence type="ECO:0000256" key="13">
    <source>
        <dbReference type="ARBA" id="ARBA00048351"/>
    </source>
</evidence>
<comment type="catalytic activity">
    <reaction evidence="13">
        <text>tRNA(Glu) + L-glutamate + ATP = L-glutamyl-tRNA(Glu) + AMP + diphosphate</text>
        <dbReference type="Rhea" id="RHEA:23540"/>
        <dbReference type="Rhea" id="RHEA-COMP:9663"/>
        <dbReference type="Rhea" id="RHEA-COMP:9680"/>
        <dbReference type="ChEBI" id="CHEBI:29985"/>
        <dbReference type="ChEBI" id="CHEBI:30616"/>
        <dbReference type="ChEBI" id="CHEBI:33019"/>
        <dbReference type="ChEBI" id="CHEBI:78442"/>
        <dbReference type="ChEBI" id="CHEBI:78520"/>
        <dbReference type="ChEBI" id="CHEBI:456215"/>
        <dbReference type="EC" id="6.1.1.17"/>
    </reaction>
</comment>
<comment type="similarity">
    <text evidence="2">Belongs to the class-I aminoacyl-tRNA synthetase family. Glutamate--tRNA ligase type 2 subfamily.</text>
</comment>
<organism evidence="21 22">
    <name type="scientific">Clydaea vesicula</name>
    <dbReference type="NCBI Taxonomy" id="447962"/>
    <lineage>
        <taxon>Eukaryota</taxon>
        <taxon>Fungi</taxon>
        <taxon>Fungi incertae sedis</taxon>
        <taxon>Chytridiomycota</taxon>
        <taxon>Chytridiomycota incertae sedis</taxon>
        <taxon>Chytridiomycetes</taxon>
        <taxon>Lobulomycetales</taxon>
        <taxon>Lobulomycetaceae</taxon>
        <taxon>Clydaea</taxon>
    </lineage>
</organism>
<dbReference type="Pfam" id="PF00749">
    <property type="entry name" value="tRNA-synt_1c"/>
    <property type="match status" value="1"/>
</dbReference>
<evidence type="ECO:0000259" key="16">
    <source>
        <dbReference type="Pfam" id="PF00749"/>
    </source>
</evidence>
<dbReference type="PANTHER" id="PTHR43097">
    <property type="entry name" value="GLUTAMINE-TRNA LIGASE"/>
    <property type="match status" value="1"/>
</dbReference>
<dbReference type="InterPro" id="IPR004514">
    <property type="entry name" value="Gln-tRNA-synth"/>
</dbReference>
<evidence type="ECO:0000256" key="7">
    <source>
        <dbReference type="ARBA" id="ARBA00022840"/>
    </source>
</evidence>
<evidence type="ECO:0000256" key="6">
    <source>
        <dbReference type="ARBA" id="ARBA00022741"/>
    </source>
</evidence>
<name>A0AAD5U235_9FUNG</name>
<dbReference type="InterPro" id="IPR020056">
    <property type="entry name" value="Rbsml_bL25/Gln-tRNA_synth_N"/>
</dbReference>
<dbReference type="SUPFAM" id="SSF52374">
    <property type="entry name" value="Nucleotidylyl transferase"/>
    <property type="match status" value="1"/>
</dbReference>
<dbReference type="FunFam" id="1.10.8.1290:FF:000002">
    <property type="entry name" value="Glutamine--tRNA ligase cytoplasmic"/>
    <property type="match status" value="1"/>
</dbReference>
<accession>A0AAD5U235</accession>
<dbReference type="Pfam" id="PF20974">
    <property type="entry name" value="tRNA-synt_1c_C2"/>
    <property type="match status" value="1"/>
</dbReference>
<dbReference type="Pfam" id="PF04557">
    <property type="entry name" value="tRNA_synt_1c_R2"/>
    <property type="match status" value="1"/>
</dbReference>
<dbReference type="GO" id="GO:0005829">
    <property type="term" value="C:cytosol"/>
    <property type="evidence" value="ECO:0007669"/>
    <property type="project" value="TreeGrafter"/>
</dbReference>
<dbReference type="Pfam" id="PF04558">
    <property type="entry name" value="tRNA_synt_1c_R1"/>
    <property type="match status" value="1"/>
</dbReference>
<dbReference type="PRINTS" id="PR00987">
    <property type="entry name" value="TRNASYNTHGLU"/>
</dbReference>
<evidence type="ECO:0000256" key="11">
    <source>
        <dbReference type="ARBA" id="ARBA00030865"/>
    </source>
</evidence>
<evidence type="ECO:0000313" key="22">
    <source>
        <dbReference type="Proteomes" id="UP001211065"/>
    </source>
</evidence>
<keyword evidence="7 15" id="KW-0067">ATP-binding</keyword>
<sequence>MTELEENEIISLFEAIGLSNQKALETKNNKKLCPNLINAIQSFGSIDNLDKTTGALIYNLASLITKDSVKHLPYISVCIRDKKLLSSDQILAAIKFCEDVDGEINDEEFNRYCGVGVEVSQEEIAEAVGEFFKLKKKELIEKRYTMLGPILGTLRTTIKWANPLLVKEEVEKRMLELLGPKDERDDLKAKKKEKKKENVNVKGAEIVTAPQISMAERAKTLKFVFEGELAKLHKAGENKQINPQLMKDHLKRTKGKVITRFPPEPNGFLHIGHAKAINVNFAYAEAFKGETNLRYDDTNPEAEEDQYFQSILKSIEWLGCKPTRVTYSSDHFQKLYELAIVLTKKDKAYVCHCTAQQMHEGRGGDTKGERKGCIHRDRPVEESLTEFRKMKEGFYAEGEATLRMKMDMNNPNPQFWDLVAYRVLYTHHVRTKDEWCIYPTYDYTHCLVDSFEDITHSMCTVEFVMSRESYYWLIDALEIYKPVQWEYGRLKLTNTVLSKRKLNKLVTEKYVAGWDDPRLHTLDALRRRGFTPEAINAFVRELGVTTTNSTIEMSKLEKVVRDHLNEVAPRLMVVLDPLRVTLTNLPYGHVEELELKEKDGSTHLVPFSKVVYIDRSDFSEEDDPNFFRLKKGMSVGLLQVPHPITCNEVIKDSKGKIIELKCNYDKDVKFVKPKTYIQWVGESSRHQSPIPVEIRLYSNLFHHSDPDNKEQVPGGWLSDINEESLQVKNGFMEVGIRHQLVPENKFQFLRIGYFCIDKDSDFEKNKYVFNRTVGLKEDSRKDK</sequence>
<evidence type="ECO:0000256" key="5">
    <source>
        <dbReference type="ARBA" id="ARBA00022598"/>
    </source>
</evidence>
<dbReference type="GO" id="GO:0006425">
    <property type="term" value="P:glutaminyl-tRNA aminoacylation"/>
    <property type="evidence" value="ECO:0007669"/>
    <property type="project" value="InterPro"/>
</dbReference>
<evidence type="ECO:0000256" key="4">
    <source>
        <dbReference type="ARBA" id="ARBA00012836"/>
    </source>
</evidence>
<dbReference type="GO" id="GO:0005524">
    <property type="term" value="F:ATP binding"/>
    <property type="evidence" value="ECO:0007669"/>
    <property type="project" value="UniProtKB-KW"/>
</dbReference>
<dbReference type="Pfam" id="PF03950">
    <property type="entry name" value="tRNA-synt_1c_C"/>
    <property type="match status" value="1"/>
</dbReference>
<dbReference type="InterPro" id="IPR042559">
    <property type="entry name" value="Gln-tRNA-synth_Ib_RNA-bd_N_2"/>
</dbReference>
<evidence type="ECO:0000259" key="18">
    <source>
        <dbReference type="Pfam" id="PF04557"/>
    </source>
</evidence>
<keyword evidence="22" id="KW-1185">Reference proteome</keyword>
<evidence type="ECO:0000256" key="3">
    <source>
        <dbReference type="ARBA" id="ARBA00012835"/>
    </source>
</evidence>
<keyword evidence="6 15" id="KW-0547">Nucleotide-binding</keyword>
<dbReference type="FunFam" id="1.10.1160.10:FF:000001">
    <property type="entry name" value="Glutamine--tRNA ligase"/>
    <property type="match status" value="1"/>
</dbReference>
<dbReference type="FunFam" id="3.40.50.620:FF:000037">
    <property type="entry name" value="Glutamine--tRNA ligase cytoplasmic"/>
    <property type="match status" value="1"/>
</dbReference>
<dbReference type="InterPro" id="IPR049437">
    <property type="entry name" value="tRNA-synt_1c_C2"/>
</dbReference>
<keyword evidence="9 15" id="KW-0030">Aminoacyl-tRNA synthetase</keyword>
<proteinExistence type="inferred from homology"/>
<dbReference type="InterPro" id="IPR050132">
    <property type="entry name" value="Gln/Glu-tRNA_Ligase"/>
</dbReference>
<evidence type="ECO:0000259" key="19">
    <source>
        <dbReference type="Pfam" id="PF04558"/>
    </source>
</evidence>
<keyword evidence="5 15" id="KW-0436">Ligase</keyword>
<dbReference type="FunFam" id="3.90.800.10:FF:000001">
    <property type="entry name" value="Glutamine--tRNA ligase"/>
    <property type="match status" value="1"/>
</dbReference>
<feature type="domain" description="Glutamyl/glutaminyl-tRNA synthetase class Ib catalytic" evidence="16">
    <location>
        <begin position="256"/>
        <end position="565"/>
    </location>
</feature>
<reference evidence="21" key="1">
    <citation type="submission" date="2020-05" db="EMBL/GenBank/DDBJ databases">
        <title>Phylogenomic resolution of chytrid fungi.</title>
        <authorList>
            <person name="Stajich J.E."/>
            <person name="Amses K."/>
            <person name="Simmons R."/>
            <person name="Seto K."/>
            <person name="Myers J."/>
            <person name="Bonds A."/>
            <person name="Quandt C.A."/>
            <person name="Barry K."/>
            <person name="Liu P."/>
            <person name="Grigoriev I."/>
            <person name="Longcore J.E."/>
            <person name="James T.Y."/>
        </authorList>
    </citation>
    <scope>NUCLEOTIDE SEQUENCE</scope>
    <source>
        <strain evidence="21">JEL0476</strain>
    </source>
</reference>
<evidence type="ECO:0000256" key="2">
    <source>
        <dbReference type="ARBA" id="ARBA00008927"/>
    </source>
</evidence>
<evidence type="ECO:0000256" key="1">
    <source>
        <dbReference type="ARBA" id="ARBA00004496"/>
    </source>
</evidence>
<dbReference type="GO" id="GO:0004818">
    <property type="term" value="F:glutamate-tRNA ligase activity"/>
    <property type="evidence" value="ECO:0007669"/>
    <property type="project" value="UniProtKB-EC"/>
</dbReference>
<evidence type="ECO:0000259" key="17">
    <source>
        <dbReference type="Pfam" id="PF03950"/>
    </source>
</evidence>
<dbReference type="NCBIfam" id="TIGR00440">
    <property type="entry name" value="glnS"/>
    <property type="match status" value="1"/>
</dbReference>
<keyword evidence="8 15" id="KW-0648">Protein biosynthesis</keyword>
<dbReference type="Gene3D" id="1.10.8.1290">
    <property type="entry name" value="Glutaminyl-tRNA synthetase, non-specific RNA binding region part 1, domain 1"/>
    <property type="match status" value="1"/>
</dbReference>
<dbReference type="Gene3D" id="3.40.50.620">
    <property type="entry name" value="HUPs"/>
    <property type="match status" value="1"/>
</dbReference>
<gene>
    <name evidence="21" type="ORF">HK099_003408</name>
</gene>
<dbReference type="EMBL" id="JADGJW010000223">
    <property type="protein sequence ID" value="KAJ3221563.1"/>
    <property type="molecule type" value="Genomic_DNA"/>
</dbReference>
<dbReference type="PANTHER" id="PTHR43097:SF4">
    <property type="entry name" value="GLUTAMINE--TRNA LIGASE"/>
    <property type="match status" value="1"/>
</dbReference>
<evidence type="ECO:0000256" key="9">
    <source>
        <dbReference type="ARBA" id="ARBA00023146"/>
    </source>
</evidence>
<dbReference type="AlphaFoldDB" id="A0AAD5U235"/>
<dbReference type="InterPro" id="IPR007639">
    <property type="entry name" value="Gln-tRNA-synth_Ib_RNA-bd_N"/>
</dbReference>
<dbReference type="InterPro" id="IPR000924">
    <property type="entry name" value="Glu/Gln-tRNA-synth"/>
</dbReference>
<comment type="catalytic activity">
    <reaction evidence="12">
        <text>tRNA(Gln) + L-glutamine + ATP = L-glutaminyl-tRNA(Gln) + AMP + diphosphate</text>
        <dbReference type="Rhea" id="RHEA:20121"/>
        <dbReference type="Rhea" id="RHEA-COMP:9662"/>
        <dbReference type="Rhea" id="RHEA-COMP:9681"/>
        <dbReference type="ChEBI" id="CHEBI:30616"/>
        <dbReference type="ChEBI" id="CHEBI:33019"/>
        <dbReference type="ChEBI" id="CHEBI:58359"/>
        <dbReference type="ChEBI" id="CHEBI:78442"/>
        <dbReference type="ChEBI" id="CHEBI:78521"/>
        <dbReference type="ChEBI" id="CHEBI:456215"/>
        <dbReference type="EC" id="6.1.1.18"/>
    </reaction>
</comment>
<protein>
    <recommendedName>
        <fullName evidence="14">Probable glutamate--tRNA ligase, cytoplasmic</fullName>
        <ecNumber evidence="3">6.1.1.17</ecNumber>
        <ecNumber evidence="4">6.1.1.18</ecNumber>
    </recommendedName>
    <alternativeName>
        <fullName evidence="10">Glutaminyl-tRNA synthetase</fullName>
    </alternativeName>
    <alternativeName>
        <fullName evidence="11">Glutamyl-tRNA synthetase</fullName>
    </alternativeName>
</protein>
<dbReference type="GO" id="GO:0004819">
    <property type="term" value="F:glutamine-tRNA ligase activity"/>
    <property type="evidence" value="ECO:0007669"/>
    <property type="project" value="UniProtKB-EC"/>
</dbReference>
<dbReference type="SUPFAM" id="SSF50715">
    <property type="entry name" value="Ribosomal protein L25-like"/>
    <property type="match status" value="1"/>
</dbReference>
<dbReference type="InterPro" id="IPR011035">
    <property type="entry name" value="Ribosomal_bL25/Gln-tRNA_synth"/>
</dbReference>
<dbReference type="FunFam" id="1.10.10.2420:FF:000001">
    <property type="entry name" value="Glutamine--tRNA ligase cytoplasmic"/>
    <property type="match status" value="1"/>
</dbReference>